<dbReference type="InterPro" id="IPR011652">
    <property type="entry name" value="MORN_2"/>
</dbReference>
<protein>
    <recommendedName>
        <fullName evidence="3">MORN repeat protein</fullName>
    </recommendedName>
</protein>
<proteinExistence type="predicted"/>
<sequence length="248" mass="28770">MKKIFFIALIMFNIFTLLEAHPFPTDEKLYEYCDKIDSKLQKELKNFPNELTKDEKNDLKKETVSEDPTIVTFKKGEYLYVYSKNLKDLQGIYKVNSKGEPDGAYKEFLSKNKFTVGYHGKNGFEGYLRQYEDGKLIGICSAYAGKLEGIRKIYYPNGKLREEFRYFDGLENGKGTLYHKNGKIGAIQNFKDGVLHGELIEYYENGNIKIKGFFKDGKENGVFEEYDINGKLTRKVTYKEGTWTNISE</sequence>
<reference evidence="1 2" key="1">
    <citation type="submission" date="2017-06" db="EMBL/GenBank/DDBJ databases">
        <title>Draft genome sequence of Fusobacterium nucleatum subsp. animalis KCOM 1280 (=ChDC F318).</title>
        <authorList>
            <person name="Kook J.-K."/>
            <person name="Park S.-N."/>
            <person name="Lim Y.K."/>
            <person name="Roh H."/>
        </authorList>
    </citation>
    <scope>NUCLEOTIDE SEQUENCE [LARGE SCALE GENOMIC DNA]</scope>
    <source>
        <strain evidence="2">KCOM 1280 ( ChDC F318)</strain>
    </source>
</reference>
<dbReference type="RefSeq" id="WP_158412646.1">
    <property type="nucleotide sequence ID" value="NZ_CP077150.1"/>
</dbReference>
<dbReference type="Pfam" id="PF07661">
    <property type="entry name" value="MORN_2"/>
    <property type="match status" value="3"/>
</dbReference>
<accession>A0A2B7YYH5</accession>
<dbReference type="Proteomes" id="UP000226179">
    <property type="component" value="Unassembled WGS sequence"/>
</dbReference>
<dbReference type="EMBL" id="NJGJ01000001">
    <property type="protein sequence ID" value="PGH26091.1"/>
    <property type="molecule type" value="Genomic_DNA"/>
</dbReference>
<organism evidence="1 2">
    <name type="scientific">Fusobacterium animalis</name>
    <dbReference type="NCBI Taxonomy" id="76859"/>
    <lineage>
        <taxon>Bacteria</taxon>
        <taxon>Fusobacteriati</taxon>
        <taxon>Fusobacteriota</taxon>
        <taxon>Fusobacteriia</taxon>
        <taxon>Fusobacteriales</taxon>
        <taxon>Fusobacteriaceae</taxon>
        <taxon>Fusobacterium</taxon>
    </lineage>
</organism>
<dbReference type="AlphaFoldDB" id="A0A2B7YYH5"/>
<name>A0A2B7YYH5_9FUSO</name>
<dbReference type="SUPFAM" id="SSF82185">
    <property type="entry name" value="Histone H3 K4-specific methyltransferase SET7/9 N-terminal domain"/>
    <property type="match status" value="1"/>
</dbReference>
<evidence type="ECO:0008006" key="3">
    <source>
        <dbReference type="Google" id="ProtNLM"/>
    </source>
</evidence>
<gene>
    <name evidence="1" type="ORF">RN90_12550</name>
</gene>
<comment type="caution">
    <text evidence="1">The sequence shown here is derived from an EMBL/GenBank/DDBJ whole genome shotgun (WGS) entry which is preliminary data.</text>
</comment>
<evidence type="ECO:0000313" key="1">
    <source>
        <dbReference type="EMBL" id="PGH26091.1"/>
    </source>
</evidence>
<evidence type="ECO:0000313" key="2">
    <source>
        <dbReference type="Proteomes" id="UP000226179"/>
    </source>
</evidence>
<dbReference type="Gene3D" id="2.20.110.10">
    <property type="entry name" value="Histone H3 K4-specific methyltransferase SET7/9 N-terminal domain"/>
    <property type="match status" value="2"/>
</dbReference>